<dbReference type="Proteomes" id="UP001152561">
    <property type="component" value="Unassembled WGS sequence"/>
</dbReference>
<dbReference type="AlphaFoldDB" id="A0A9Q1QZM3"/>
<keyword evidence="1" id="KW-0175">Coiled coil</keyword>
<feature type="compositionally biased region" description="Basic and acidic residues" evidence="2">
    <location>
        <begin position="37"/>
        <end position="62"/>
    </location>
</feature>
<feature type="region of interest" description="Disordered" evidence="2">
    <location>
        <begin position="92"/>
        <end position="114"/>
    </location>
</feature>
<evidence type="ECO:0000256" key="2">
    <source>
        <dbReference type="SAM" id="MobiDB-lite"/>
    </source>
</evidence>
<name>A0A9Q1QZM3_9SOLA</name>
<dbReference type="EMBL" id="JAJAGQ010000021">
    <property type="protein sequence ID" value="KAJ8531492.1"/>
    <property type="molecule type" value="Genomic_DNA"/>
</dbReference>
<sequence length="211" mass="23861">MSFAGHRRRLWKLNGGEAVPFFEVFAETQKKKKKKNGTREGWVEPRAKETYEGFHKSLEDWRQTQPASEDGTAVRPSPADITSIWTEVAGGPSKDQYHAAHKGPPLFQEETPTLPLTGFDPWSLIPNIPLKPIELPKRTGVLHSSSRPSPLLSNAFTSQNTKEMEAMRRQIAELKQKCETSDAKLAKIEKFMMKHMPQGSDDEEETESDDN</sequence>
<dbReference type="OrthoDB" id="1305334at2759"/>
<dbReference type="Pfam" id="PF03004">
    <property type="entry name" value="Transposase_24"/>
    <property type="match status" value="1"/>
</dbReference>
<accession>A0A9Q1QZM3</accession>
<proteinExistence type="predicted"/>
<protein>
    <submittedName>
        <fullName evidence="3">Uncharacterized protein</fullName>
    </submittedName>
</protein>
<comment type="caution">
    <text evidence="3">The sequence shown here is derived from an EMBL/GenBank/DDBJ whole genome shotgun (WGS) entry which is preliminary data.</text>
</comment>
<feature type="coiled-coil region" evidence="1">
    <location>
        <begin position="157"/>
        <end position="184"/>
    </location>
</feature>
<evidence type="ECO:0000313" key="4">
    <source>
        <dbReference type="Proteomes" id="UP001152561"/>
    </source>
</evidence>
<keyword evidence="4" id="KW-1185">Reference proteome</keyword>
<evidence type="ECO:0000313" key="3">
    <source>
        <dbReference type="EMBL" id="KAJ8531492.1"/>
    </source>
</evidence>
<organism evidence="3 4">
    <name type="scientific">Anisodus acutangulus</name>
    <dbReference type="NCBI Taxonomy" id="402998"/>
    <lineage>
        <taxon>Eukaryota</taxon>
        <taxon>Viridiplantae</taxon>
        <taxon>Streptophyta</taxon>
        <taxon>Embryophyta</taxon>
        <taxon>Tracheophyta</taxon>
        <taxon>Spermatophyta</taxon>
        <taxon>Magnoliopsida</taxon>
        <taxon>eudicotyledons</taxon>
        <taxon>Gunneridae</taxon>
        <taxon>Pentapetalae</taxon>
        <taxon>asterids</taxon>
        <taxon>lamiids</taxon>
        <taxon>Solanales</taxon>
        <taxon>Solanaceae</taxon>
        <taxon>Solanoideae</taxon>
        <taxon>Hyoscyameae</taxon>
        <taxon>Anisodus</taxon>
    </lineage>
</organism>
<feature type="region of interest" description="Disordered" evidence="2">
    <location>
        <begin position="29"/>
        <end position="79"/>
    </location>
</feature>
<dbReference type="InterPro" id="IPR004252">
    <property type="entry name" value="Probable_transposase_24"/>
</dbReference>
<reference evidence="4" key="1">
    <citation type="journal article" date="2023" name="Proc. Natl. Acad. Sci. U.S.A.">
        <title>Genomic and structural basis for evolution of tropane alkaloid biosynthesis.</title>
        <authorList>
            <person name="Wanga Y.-J."/>
            <person name="Taina T."/>
            <person name="Yua J.-Y."/>
            <person name="Lia J."/>
            <person name="Xua B."/>
            <person name="Chenc J."/>
            <person name="D'Auriad J.C."/>
            <person name="Huanga J.-P."/>
            <person name="Huanga S.-X."/>
        </authorList>
    </citation>
    <scope>NUCLEOTIDE SEQUENCE [LARGE SCALE GENOMIC DNA]</scope>
    <source>
        <strain evidence="4">cv. KIB-2019</strain>
    </source>
</reference>
<gene>
    <name evidence="3" type="ORF">K7X08_026926</name>
</gene>
<evidence type="ECO:0000256" key="1">
    <source>
        <dbReference type="SAM" id="Coils"/>
    </source>
</evidence>